<dbReference type="CDD" id="cd05289">
    <property type="entry name" value="MDR_like_2"/>
    <property type="match status" value="1"/>
</dbReference>
<dbReference type="Gene3D" id="3.90.180.10">
    <property type="entry name" value="Medium-chain alcohol dehydrogenases, catalytic domain"/>
    <property type="match status" value="1"/>
</dbReference>
<dbReference type="Pfam" id="PF08240">
    <property type="entry name" value="ADH_N"/>
    <property type="match status" value="1"/>
</dbReference>
<dbReference type="Gene3D" id="3.40.50.720">
    <property type="entry name" value="NAD(P)-binding Rossmann-like Domain"/>
    <property type="match status" value="1"/>
</dbReference>
<proteinExistence type="predicted"/>
<dbReference type="Pfam" id="PF13602">
    <property type="entry name" value="ADH_zinc_N_2"/>
    <property type="match status" value="1"/>
</dbReference>
<keyword evidence="1" id="KW-0560">Oxidoreductase</keyword>
<reference evidence="3" key="1">
    <citation type="submission" date="2013-07" db="EMBL/GenBank/DDBJ databases">
        <authorList>
            <person name="McIlroy S."/>
        </authorList>
    </citation>
    <scope>NUCLEOTIDE SEQUENCE [LARGE SCALE GENOMIC DNA]</scope>
    <source>
        <strain evidence="3">Run_A_D11</strain>
    </source>
</reference>
<dbReference type="InterPro" id="IPR036291">
    <property type="entry name" value="NAD(P)-bd_dom_sf"/>
</dbReference>
<keyword evidence="4" id="KW-1185">Reference proteome</keyword>
<dbReference type="GO" id="GO:0008270">
    <property type="term" value="F:zinc ion binding"/>
    <property type="evidence" value="ECO:0007669"/>
    <property type="project" value="InterPro"/>
</dbReference>
<evidence type="ECO:0000256" key="1">
    <source>
        <dbReference type="ARBA" id="ARBA00023002"/>
    </source>
</evidence>
<sequence>MTLTMKAVRIHAYGGLDVLHYENVPIPRLQPDDILIQVRAAAVNPVDWKIREGYLQGVLKHQLPLTLGWDVSGEVVEVGPQATDFKIGDTVYVRPDIERDGGYAEYIAVKSSEAAYKPATLDHIHAAAVPLAGLTAWQALVDAAQLQAGQTVLIHAAAGGVGSLAVQLAKAKGARVIATASAVNTGLVAELSADQFIDYTRTRFEEVVKEVDVVFDTIGGDTQERSWQVLKPGGILVSVVSPPSKEIAAERGLRRAFVFIHADGRQLTAIGRLIDDGKMKPLIHTALPLSDARQAHAISQGGHARGKIVLHVAD</sequence>
<comment type="caution">
    <text evidence="3">The sequence shown here is derived from an EMBL/GenBank/DDBJ whole genome shotgun (WGS) entry which is preliminary data.</text>
</comment>
<name>W6M3C3_9GAMM</name>
<protein>
    <submittedName>
        <fullName evidence="3">Alcohol dehydrogenase zinc-binding domain protein</fullName>
    </submittedName>
</protein>
<dbReference type="GO" id="GO:0016491">
    <property type="term" value="F:oxidoreductase activity"/>
    <property type="evidence" value="ECO:0007669"/>
    <property type="project" value="UniProtKB-KW"/>
</dbReference>
<dbReference type="InterPro" id="IPR011032">
    <property type="entry name" value="GroES-like_sf"/>
</dbReference>
<dbReference type="STRING" id="1400863.BN873_100006"/>
<dbReference type="InterPro" id="IPR020843">
    <property type="entry name" value="ER"/>
</dbReference>
<gene>
    <name evidence="3" type="ORF">BN873_100006</name>
</gene>
<feature type="domain" description="Enoyl reductase (ER)" evidence="2">
    <location>
        <begin position="14"/>
        <end position="310"/>
    </location>
</feature>
<dbReference type="Proteomes" id="UP000035760">
    <property type="component" value="Unassembled WGS sequence"/>
</dbReference>
<evidence type="ECO:0000313" key="4">
    <source>
        <dbReference type="Proteomes" id="UP000035760"/>
    </source>
</evidence>
<dbReference type="InterPro" id="IPR013154">
    <property type="entry name" value="ADH-like_N"/>
</dbReference>
<dbReference type="InterPro" id="IPR050700">
    <property type="entry name" value="YIM1/Zinc_Alcohol_DH_Fams"/>
</dbReference>
<dbReference type="SUPFAM" id="SSF50129">
    <property type="entry name" value="GroES-like"/>
    <property type="match status" value="1"/>
</dbReference>
<dbReference type="SUPFAM" id="SSF51735">
    <property type="entry name" value="NAD(P)-binding Rossmann-fold domains"/>
    <property type="match status" value="1"/>
</dbReference>
<dbReference type="AlphaFoldDB" id="W6M3C3"/>
<evidence type="ECO:0000259" key="2">
    <source>
        <dbReference type="SMART" id="SM00829"/>
    </source>
</evidence>
<dbReference type="EMBL" id="CBTJ020000002">
    <property type="protein sequence ID" value="CDI00994.1"/>
    <property type="molecule type" value="Genomic_DNA"/>
</dbReference>
<dbReference type="InterPro" id="IPR002364">
    <property type="entry name" value="Quin_OxRdtase/zeta-crystal_CS"/>
</dbReference>
<evidence type="ECO:0000313" key="3">
    <source>
        <dbReference type="EMBL" id="CDI00994.1"/>
    </source>
</evidence>
<dbReference type="PANTHER" id="PTHR11695">
    <property type="entry name" value="ALCOHOL DEHYDROGENASE RELATED"/>
    <property type="match status" value="1"/>
</dbReference>
<dbReference type="SMART" id="SM00829">
    <property type="entry name" value="PKS_ER"/>
    <property type="match status" value="1"/>
</dbReference>
<organism evidence="3 4">
    <name type="scientific">Candidatus Competibacter denitrificans Run_A_D11</name>
    <dbReference type="NCBI Taxonomy" id="1400863"/>
    <lineage>
        <taxon>Bacteria</taxon>
        <taxon>Pseudomonadati</taxon>
        <taxon>Pseudomonadota</taxon>
        <taxon>Gammaproteobacteria</taxon>
        <taxon>Candidatus Competibacteraceae</taxon>
        <taxon>Candidatus Competibacter</taxon>
    </lineage>
</organism>
<dbReference type="PROSITE" id="PS01162">
    <property type="entry name" value="QOR_ZETA_CRYSTAL"/>
    <property type="match status" value="1"/>
</dbReference>
<dbReference type="PANTHER" id="PTHR11695:SF294">
    <property type="entry name" value="RETICULON-4-INTERACTING PROTEIN 1, MITOCHONDRIAL"/>
    <property type="match status" value="1"/>
</dbReference>
<accession>W6M3C3</accession>
<reference evidence="3" key="2">
    <citation type="submission" date="2014-03" db="EMBL/GenBank/DDBJ databases">
        <title>Candidatus Competibacter-lineage genomes retrieved from metagenomes reveal functional metabolic diversity.</title>
        <authorList>
            <person name="McIlroy S.J."/>
            <person name="Albertsen M."/>
            <person name="Andresen E.K."/>
            <person name="Saunders A.M."/>
            <person name="Kristiansen R."/>
            <person name="Stokholm-Bjerregaard M."/>
            <person name="Nielsen K.L."/>
            <person name="Nielsen P.H."/>
        </authorList>
    </citation>
    <scope>NUCLEOTIDE SEQUENCE</scope>
    <source>
        <strain evidence="3">Run_A_D11</strain>
    </source>
</reference>